<dbReference type="GO" id="GO:0006308">
    <property type="term" value="P:DNA catabolic process"/>
    <property type="evidence" value="ECO:0007669"/>
    <property type="project" value="InterPro"/>
</dbReference>
<keyword evidence="4" id="KW-0378">Hydrolase</keyword>
<keyword evidence="7" id="KW-0732">Signal</keyword>
<comment type="caution">
    <text evidence="8">The sequence shown here is derived from an EMBL/GenBank/DDBJ whole genome shotgun (WGS) entry which is preliminary data.</text>
</comment>
<evidence type="ECO:0000256" key="2">
    <source>
        <dbReference type="ARBA" id="ARBA00022723"/>
    </source>
</evidence>
<keyword evidence="9" id="KW-1185">Reference proteome</keyword>
<keyword evidence="3" id="KW-0255">Endonuclease</keyword>
<dbReference type="Gene3D" id="1.10.575.10">
    <property type="entry name" value="P1 Nuclease"/>
    <property type="match status" value="1"/>
</dbReference>
<evidence type="ECO:0000313" key="8">
    <source>
        <dbReference type="EMBL" id="OUL58784.1"/>
    </source>
</evidence>
<organism evidence="8 9">
    <name type="scientific">Pseudoalteromonas ulvae</name>
    <dbReference type="NCBI Taxonomy" id="107327"/>
    <lineage>
        <taxon>Bacteria</taxon>
        <taxon>Pseudomonadati</taxon>
        <taxon>Pseudomonadota</taxon>
        <taxon>Gammaproteobacteria</taxon>
        <taxon>Alteromonadales</taxon>
        <taxon>Pseudoalteromonadaceae</taxon>
        <taxon>Pseudoalteromonas</taxon>
    </lineage>
</organism>
<dbReference type="InterPro" id="IPR008947">
    <property type="entry name" value="PLipase_C/P1_nuclease_dom_sf"/>
</dbReference>
<dbReference type="InterPro" id="IPR003154">
    <property type="entry name" value="S1/P1nuclease"/>
</dbReference>
<keyword evidence="2" id="KW-0479">Metal-binding</keyword>
<evidence type="ECO:0000256" key="4">
    <source>
        <dbReference type="ARBA" id="ARBA00022801"/>
    </source>
</evidence>
<proteinExistence type="predicted"/>
<keyword evidence="6" id="KW-0325">Glycoprotein</keyword>
<gene>
    <name evidence="8" type="ORF">B1199_00410</name>
</gene>
<keyword evidence="1" id="KW-0540">Nuclease</keyword>
<protein>
    <submittedName>
        <fullName evidence="8">S1/P1 Nuclease</fullName>
    </submittedName>
</protein>
<evidence type="ECO:0000313" key="9">
    <source>
        <dbReference type="Proteomes" id="UP000194841"/>
    </source>
</evidence>
<dbReference type="PANTHER" id="PTHR33146:SF26">
    <property type="entry name" value="ENDONUCLEASE 4"/>
    <property type="match status" value="1"/>
</dbReference>
<reference evidence="8 9" key="1">
    <citation type="submission" date="2017-02" db="EMBL/GenBank/DDBJ databases">
        <title>Pseudoalteromonas ulvae TC14 Genome.</title>
        <authorList>
            <person name="Molmeret M."/>
        </authorList>
    </citation>
    <scope>NUCLEOTIDE SEQUENCE [LARGE SCALE GENOMIC DNA]</scope>
    <source>
        <strain evidence="8">TC14</strain>
    </source>
</reference>
<dbReference type="GO" id="GO:0004519">
    <property type="term" value="F:endonuclease activity"/>
    <property type="evidence" value="ECO:0007669"/>
    <property type="project" value="UniProtKB-KW"/>
</dbReference>
<dbReference type="Proteomes" id="UP000194841">
    <property type="component" value="Unassembled WGS sequence"/>
</dbReference>
<evidence type="ECO:0000256" key="5">
    <source>
        <dbReference type="ARBA" id="ARBA00023157"/>
    </source>
</evidence>
<dbReference type="GO" id="GO:0046872">
    <property type="term" value="F:metal ion binding"/>
    <property type="evidence" value="ECO:0007669"/>
    <property type="project" value="UniProtKB-KW"/>
</dbReference>
<dbReference type="EMBL" id="MWPV01000001">
    <property type="protein sequence ID" value="OUL58784.1"/>
    <property type="molecule type" value="Genomic_DNA"/>
</dbReference>
<accession>A0A244CT71</accession>
<sequence>MKSTIKITAAVIISTFLTFSMVSKSHAWAQNGHRVVGQIAENHLTDTTKMAIRHLLEGDKLPEVTTWADEMRSNPDTFWKKESGKWHYINMSSAAEFKPKQYRITAHKGEVTDAYAAILKSIAVLKSEDTTLDKKRFYFRFLTHLVGDIHQPMHVGRKHDHGGNKIKVKYFGQDTNLHRLWDRDLVEGENLSFSEFAYFIDTNNKELIAEYLNSEPKDWVMESFHIAQTLYEIEDGDFSYAYVYEQSNTMKTRLLQGGIRLAGVLNAIFDPAAIPLVNALSTHQHTEVNN</sequence>
<dbReference type="CDD" id="cd11010">
    <property type="entry name" value="S1-P1_nuclease"/>
    <property type="match status" value="1"/>
</dbReference>
<dbReference type="OrthoDB" id="267579at2"/>
<feature type="chain" id="PRO_5013281018" evidence="7">
    <location>
        <begin position="30"/>
        <end position="290"/>
    </location>
</feature>
<dbReference type="PANTHER" id="PTHR33146">
    <property type="entry name" value="ENDONUCLEASE 4"/>
    <property type="match status" value="1"/>
</dbReference>
<dbReference type="GO" id="GO:0003676">
    <property type="term" value="F:nucleic acid binding"/>
    <property type="evidence" value="ECO:0007669"/>
    <property type="project" value="InterPro"/>
</dbReference>
<keyword evidence="5" id="KW-1015">Disulfide bond</keyword>
<evidence type="ECO:0000256" key="1">
    <source>
        <dbReference type="ARBA" id="ARBA00022722"/>
    </source>
</evidence>
<dbReference type="Pfam" id="PF02265">
    <property type="entry name" value="S1-P1_nuclease"/>
    <property type="match status" value="1"/>
</dbReference>
<feature type="signal peptide" evidence="7">
    <location>
        <begin position="1"/>
        <end position="29"/>
    </location>
</feature>
<dbReference type="RefSeq" id="WP_086743160.1">
    <property type="nucleotide sequence ID" value="NZ_MWPV01000001.1"/>
</dbReference>
<dbReference type="SUPFAM" id="SSF48537">
    <property type="entry name" value="Phospholipase C/P1 nuclease"/>
    <property type="match status" value="1"/>
</dbReference>
<evidence type="ECO:0000256" key="3">
    <source>
        <dbReference type="ARBA" id="ARBA00022759"/>
    </source>
</evidence>
<dbReference type="AlphaFoldDB" id="A0A244CT71"/>
<name>A0A244CT71_PSEDV</name>
<evidence type="ECO:0000256" key="6">
    <source>
        <dbReference type="ARBA" id="ARBA00023180"/>
    </source>
</evidence>
<dbReference type="GO" id="GO:0016788">
    <property type="term" value="F:hydrolase activity, acting on ester bonds"/>
    <property type="evidence" value="ECO:0007669"/>
    <property type="project" value="InterPro"/>
</dbReference>
<evidence type="ECO:0000256" key="7">
    <source>
        <dbReference type="SAM" id="SignalP"/>
    </source>
</evidence>